<dbReference type="GO" id="GO:0003735">
    <property type="term" value="F:structural constituent of ribosome"/>
    <property type="evidence" value="ECO:0007669"/>
    <property type="project" value="InterPro"/>
</dbReference>
<accession>A0A1A9QEE9</accession>
<keyword evidence="2 4" id="KW-0689">Ribosomal protein</keyword>
<protein>
    <recommendedName>
        <fullName evidence="4">Large ribosomal subunit protein uL15</fullName>
    </recommendedName>
</protein>
<dbReference type="RefSeq" id="WP_187150222.1">
    <property type="nucleotide sequence ID" value="NZ_LWUJ01000011.1"/>
</dbReference>
<dbReference type="GO" id="GO:0022625">
    <property type="term" value="C:cytosolic large ribosomal subunit"/>
    <property type="evidence" value="ECO:0007669"/>
    <property type="project" value="TreeGrafter"/>
</dbReference>
<evidence type="ECO:0000256" key="4">
    <source>
        <dbReference type="HAMAP-Rule" id="MF_01341"/>
    </source>
</evidence>
<dbReference type="GO" id="GO:0006412">
    <property type="term" value="P:translation"/>
    <property type="evidence" value="ECO:0007669"/>
    <property type="project" value="UniProtKB-UniRule"/>
</dbReference>
<name>A0A1A9QEE9_9MOLU</name>
<organism evidence="6 7">
    <name type="scientific">Candidatus Mycoplasma haematobovis</name>
    <dbReference type="NCBI Taxonomy" id="432608"/>
    <lineage>
        <taxon>Bacteria</taxon>
        <taxon>Bacillati</taxon>
        <taxon>Mycoplasmatota</taxon>
        <taxon>Mollicutes</taxon>
        <taxon>Mycoplasmataceae</taxon>
        <taxon>Mycoplasma</taxon>
    </lineage>
</organism>
<evidence type="ECO:0000313" key="7">
    <source>
        <dbReference type="Proteomes" id="UP000077623"/>
    </source>
</evidence>
<proteinExistence type="inferred from homology"/>
<dbReference type="SUPFAM" id="SSF52080">
    <property type="entry name" value="Ribosomal proteins L15p and L18e"/>
    <property type="match status" value="1"/>
</dbReference>
<dbReference type="InterPro" id="IPR036227">
    <property type="entry name" value="Ribosomal_uL15/eL18_sf"/>
</dbReference>
<dbReference type="HAMAP" id="MF_01341">
    <property type="entry name" value="Ribosomal_uL15"/>
    <property type="match status" value="1"/>
</dbReference>
<evidence type="ECO:0000256" key="5">
    <source>
        <dbReference type="SAM" id="MobiDB-lite"/>
    </source>
</evidence>
<dbReference type="PANTHER" id="PTHR12934">
    <property type="entry name" value="50S RIBOSOMAL PROTEIN L15"/>
    <property type="match status" value="1"/>
</dbReference>
<keyword evidence="7" id="KW-1185">Reference proteome</keyword>
<dbReference type="InterPro" id="IPR030878">
    <property type="entry name" value="Ribosomal_uL15"/>
</dbReference>
<reference evidence="7" key="1">
    <citation type="submission" date="2016-04" db="EMBL/GenBank/DDBJ databases">
        <authorList>
            <person name="Quiroz-Castaneda R.E."/>
            <person name="Martinez-Ocampo F."/>
        </authorList>
    </citation>
    <scope>NUCLEOTIDE SEQUENCE [LARGE SCALE GENOMIC DNA]</scope>
    <source>
        <strain evidence="7">INIFAP01</strain>
    </source>
</reference>
<dbReference type="InterPro" id="IPR005749">
    <property type="entry name" value="Ribosomal_uL15_bac-type"/>
</dbReference>
<comment type="similarity">
    <text evidence="1 4">Belongs to the universal ribosomal protein uL15 family.</text>
</comment>
<dbReference type="Gene3D" id="3.100.10.10">
    <property type="match status" value="1"/>
</dbReference>
<evidence type="ECO:0000256" key="3">
    <source>
        <dbReference type="ARBA" id="ARBA00023274"/>
    </source>
</evidence>
<keyword evidence="4" id="KW-0699">rRNA-binding</keyword>
<evidence type="ECO:0000256" key="1">
    <source>
        <dbReference type="ARBA" id="ARBA00007320"/>
    </source>
</evidence>
<dbReference type="AlphaFoldDB" id="A0A1A9QEE9"/>
<dbReference type="PANTHER" id="PTHR12934:SF11">
    <property type="entry name" value="LARGE RIBOSOMAL SUBUNIT PROTEIN UL15M"/>
    <property type="match status" value="1"/>
</dbReference>
<dbReference type="NCBIfam" id="TIGR01071">
    <property type="entry name" value="rplO_bact"/>
    <property type="match status" value="1"/>
</dbReference>
<comment type="caution">
    <text evidence="6">The sequence shown here is derived from an EMBL/GenBank/DDBJ whole genome shotgun (WGS) entry which is preliminary data.</text>
</comment>
<sequence>MYNISPQKGSRDHRCKRVGRGFSSGIGGRSTRGTKGQNARKSGNVRLGFEGGQMPLYRKVGKYGFNNFVFEKKIKAINIRDLECFKEVKEFTLEVLLQLKLIHKKDKHIKFIGNSCVLEGVSVWAHSFSKGAKECLELKKNTLHLLSDTRQ</sequence>
<evidence type="ECO:0000256" key="2">
    <source>
        <dbReference type="ARBA" id="ARBA00022980"/>
    </source>
</evidence>
<comment type="subunit">
    <text evidence="4">Part of the 50S ribosomal subunit.</text>
</comment>
<evidence type="ECO:0000313" key="6">
    <source>
        <dbReference type="EMBL" id="OAL10381.1"/>
    </source>
</evidence>
<dbReference type="GO" id="GO:0019843">
    <property type="term" value="F:rRNA binding"/>
    <property type="evidence" value="ECO:0007669"/>
    <property type="project" value="UniProtKB-UniRule"/>
</dbReference>
<comment type="function">
    <text evidence="4">Binds to the 23S rRNA.</text>
</comment>
<keyword evidence="4" id="KW-0694">RNA-binding</keyword>
<dbReference type="Proteomes" id="UP000077623">
    <property type="component" value="Unassembled WGS sequence"/>
</dbReference>
<feature type="region of interest" description="Disordered" evidence="5">
    <location>
        <begin position="1"/>
        <end position="44"/>
    </location>
</feature>
<dbReference type="EMBL" id="LWUJ01000011">
    <property type="protein sequence ID" value="OAL10381.1"/>
    <property type="molecule type" value="Genomic_DNA"/>
</dbReference>
<keyword evidence="3 4" id="KW-0687">Ribonucleoprotein</keyword>
<dbReference type="STRING" id="432608.A6V39_03015"/>
<gene>
    <name evidence="4" type="primary">rplO</name>
    <name evidence="6" type="ORF">A6V39_03015</name>
</gene>